<evidence type="ECO:0000313" key="2">
    <source>
        <dbReference type="Proteomes" id="UP000264006"/>
    </source>
</evidence>
<dbReference type="InterPro" id="IPR017642">
    <property type="entry name" value="DNA_S_mod_DndB"/>
</dbReference>
<protein>
    <submittedName>
        <fullName evidence="1">TgtA5 cluster protein 1</fullName>
    </submittedName>
</protein>
<dbReference type="NCBIfam" id="TIGR03187">
    <property type="entry name" value="DGQHR"/>
    <property type="match status" value="1"/>
</dbReference>
<sequence>MSETKTIERRALQLEQPGGHVLYMFTLSPSEILQVADISRISRDDEGQLIGYQRDQVRSHVNDIRDYLRGDDIVFPNAIILALDGEHRFRSSRGPGATDGLSRSGTLEICLGGDRKPAWIVDGQQRAFALADVMRDDLPIPVSAFVADQVSVQRDQFLRVNNTKPLPRGLVTELLPEVVVPISRKLGMRKLPAAICDQLNRQDDSPFQGMIRRPSSAPEERKQAPITDTSIVKMLEESLQQSSGCLFPYRNLATGEADTETIWLTVTAYWAAVRDTFPEAWGLPSTESRLMHGAGIRAMGRLMDKVMATVNPNADDAHEQIMAELGTVAPICRWLDGQWEDLGDMAWNDIQNTPKHVRALSNLLIRRYVTQRMKVA</sequence>
<evidence type="ECO:0000313" key="1">
    <source>
        <dbReference type="EMBL" id="AXV05050.1"/>
    </source>
</evidence>
<dbReference type="AlphaFoldDB" id="A0A346XS53"/>
<organism evidence="1 2">
    <name type="scientific">Euzebya pacifica</name>
    <dbReference type="NCBI Taxonomy" id="1608957"/>
    <lineage>
        <taxon>Bacteria</taxon>
        <taxon>Bacillati</taxon>
        <taxon>Actinomycetota</taxon>
        <taxon>Nitriliruptoria</taxon>
        <taxon>Euzebyales</taxon>
    </lineage>
</organism>
<dbReference type="Proteomes" id="UP000264006">
    <property type="component" value="Chromosome"/>
</dbReference>
<dbReference type="InterPro" id="IPR017601">
    <property type="entry name" value="DGQHR-contain_dom"/>
</dbReference>
<dbReference type="NCBIfam" id="NF041060">
    <property type="entry name" value="DpdB"/>
    <property type="match status" value="1"/>
</dbReference>
<proteinExistence type="predicted"/>
<reference evidence="1 2" key="1">
    <citation type="submission" date="2018-09" db="EMBL/GenBank/DDBJ databases">
        <title>Complete genome sequence of Euzebya sp. DY32-46 isolated from seawater of Pacific Ocean.</title>
        <authorList>
            <person name="Xu L."/>
            <person name="Wu Y.-H."/>
            <person name="Xu X.-W."/>
        </authorList>
    </citation>
    <scope>NUCLEOTIDE SEQUENCE [LARGE SCALE GENOMIC DNA]</scope>
    <source>
        <strain evidence="1 2">DY32-46</strain>
    </source>
</reference>
<keyword evidence="2" id="KW-1185">Reference proteome</keyword>
<dbReference type="KEGG" id="euz:DVS28_a0343"/>
<dbReference type="Pfam" id="PF14072">
    <property type="entry name" value="DndB"/>
    <property type="match status" value="1"/>
</dbReference>
<dbReference type="OrthoDB" id="237364at2"/>
<gene>
    <name evidence="1" type="ORF">DVS28_a0343</name>
</gene>
<dbReference type="EMBL" id="CP031165">
    <property type="protein sequence ID" value="AXV05050.1"/>
    <property type="molecule type" value="Genomic_DNA"/>
</dbReference>
<name>A0A346XS53_9ACTN</name>
<accession>A0A346XS53</accession>
<dbReference type="RefSeq" id="WP_114589911.1">
    <property type="nucleotide sequence ID" value="NZ_CP031165.1"/>
</dbReference>
<dbReference type="CDD" id="cd16413">
    <property type="entry name" value="DGQHR_domain"/>
    <property type="match status" value="1"/>
</dbReference>